<gene>
    <name evidence="2" type="ORF">HJG60_008503</name>
</gene>
<evidence type="ECO:0000256" key="1">
    <source>
        <dbReference type="SAM" id="MobiDB-lite"/>
    </source>
</evidence>
<organism evidence="2 3">
    <name type="scientific">Phyllostomus discolor</name>
    <name type="common">pale spear-nosed bat</name>
    <dbReference type="NCBI Taxonomy" id="89673"/>
    <lineage>
        <taxon>Eukaryota</taxon>
        <taxon>Metazoa</taxon>
        <taxon>Chordata</taxon>
        <taxon>Craniata</taxon>
        <taxon>Vertebrata</taxon>
        <taxon>Euteleostomi</taxon>
        <taxon>Mammalia</taxon>
        <taxon>Eutheria</taxon>
        <taxon>Laurasiatheria</taxon>
        <taxon>Chiroptera</taxon>
        <taxon>Yangochiroptera</taxon>
        <taxon>Phyllostomidae</taxon>
        <taxon>Phyllostominae</taxon>
        <taxon>Phyllostomus</taxon>
    </lineage>
</organism>
<reference evidence="2 3" key="1">
    <citation type="journal article" date="2020" name="Nature">
        <title>Six reference-quality genomes reveal evolution of bat adaptations.</title>
        <authorList>
            <person name="Jebb D."/>
            <person name="Huang Z."/>
            <person name="Pippel M."/>
            <person name="Hughes G.M."/>
            <person name="Lavrichenko K."/>
            <person name="Devanna P."/>
            <person name="Winkler S."/>
            <person name="Jermiin L.S."/>
            <person name="Skirmuntt E.C."/>
            <person name="Katzourakis A."/>
            <person name="Burkitt-Gray L."/>
            <person name="Ray D.A."/>
            <person name="Sullivan K.A.M."/>
            <person name="Roscito J.G."/>
            <person name="Kirilenko B.M."/>
            <person name="Davalos L.M."/>
            <person name="Corthals A.P."/>
            <person name="Power M.L."/>
            <person name="Jones G."/>
            <person name="Ransome R.D."/>
            <person name="Dechmann D.K.N."/>
            <person name="Locatelli A.G."/>
            <person name="Puechmaille S.J."/>
            <person name="Fedrigo O."/>
            <person name="Jarvis E.D."/>
            <person name="Hiller M."/>
            <person name="Vernes S.C."/>
            <person name="Myers E.W."/>
            <person name="Teeling E.C."/>
        </authorList>
    </citation>
    <scope>NUCLEOTIDE SEQUENCE [LARGE SCALE GENOMIC DNA]</scope>
    <source>
        <strain evidence="2">Bat1K_MPI-CBG_1</strain>
    </source>
</reference>
<comment type="caution">
    <text evidence="2">The sequence shown here is derived from an EMBL/GenBank/DDBJ whole genome shotgun (WGS) entry which is preliminary data.</text>
</comment>
<feature type="compositionally biased region" description="Polar residues" evidence="1">
    <location>
        <begin position="182"/>
        <end position="194"/>
    </location>
</feature>
<dbReference type="AlphaFoldDB" id="A0A833Z4F4"/>
<proteinExistence type="predicted"/>
<feature type="region of interest" description="Disordered" evidence="1">
    <location>
        <begin position="145"/>
        <end position="196"/>
    </location>
</feature>
<name>A0A833Z4F4_9CHIR</name>
<protein>
    <submittedName>
        <fullName evidence="2">Uncharacterized protein</fullName>
    </submittedName>
</protein>
<dbReference type="Proteomes" id="UP000664940">
    <property type="component" value="Unassembled WGS sequence"/>
</dbReference>
<evidence type="ECO:0000313" key="2">
    <source>
        <dbReference type="EMBL" id="KAF6086338.1"/>
    </source>
</evidence>
<dbReference type="EMBL" id="JABVXQ010000011">
    <property type="protein sequence ID" value="KAF6086338.1"/>
    <property type="molecule type" value="Genomic_DNA"/>
</dbReference>
<evidence type="ECO:0000313" key="3">
    <source>
        <dbReference type="Proteomes" id="UP000664940"/>
    </source>
</evidence>
<feature type="compositionally biased region" description="Basic and acidic residues" evidence="1">
    <location>
        <begin position="150"/>
        <end position="160"/>
    </location>
</feature>
<accession>A0A833Z4F4</accession>
<sequence length="212" mass="22240">MVTTKNPLRAHQPFHTLEETCLLRSLPHSHGAMVHGAVFCPGELYQTVQTFAPGLERCAVEAAQQMQTYGLASEGLVLPHQSSRLACAGKGVAQAASGVTKGARTPCWVGQADSVRPKLKQESSTVLQKLGDPKADLAGLSAARNTVGSEEGKDGPERHASCSISGGAPETHFRGGAPGWRRTSSAGPTSSQQHFLGPKAQGFSIFGIWGLT</sequence>